<dbReference type="Gene3D" id="2.60.120.10">
    <property type="entry name" value="Jelly Rolls"/>
    <property type="match status" value="1"/>
</dbReference>
<dbReference type="AlphaFoldDB" id="U3ABX2"/>
<dbReference type="CDD" id="cd02208">
    <property type="entry name" value="cupin_RmlC-like"/>
    <property type="match status" value="1"/>
</dbReference>
<accession>U3ABX2</accession>
<dbReference type="SMART" id="SM00342">
    <property type="entry name" value="HTH_ARAC"/>
    <property type="match status" value="1"/>
</dbReference>
<comment type="caution">
    <text evidence="5">The sequence shown here is derived from an EMBL/GenBank/DDBJ whole genome shotgun (WGS) entry which is preliminary data.</text>
</comment>
<dbReference type="InterPro" id="IPR003313">
    <property type="entry name" value="AraC-bd"/>
</dbReference>
<dbReference type="Pfam" id="PF12833">
    <property type="entry name" value="HTH_18"/>
    <property type="match status" value="1"/>
</dbReference>
<gene>
    <name evidence="5" type="ORF">VAZ01S_075_00150</name>
</gene>
<keyword evidence="1" id="KW-0805">Transcription regulation</keyword>
<keyword evidence="3" id="KW-0804">Transcription</keyword>
<dbReference type="InterPro" id="IPR037923">
    <property type="entry name" value="HTH-like"/>
</dbReference>
<dbReference type="PANTHER" id="PTHR46796:SF2">
    <property type="entry name" value="TRANSCRIPTIONAL REGULATORY PROTEIN"/>
    <property type="match status" value="1"/>
</dbReference>
<proteinExistence type="predicted"/>
<dbReference type="OrthoDB" id="9809338at2"/>
<dbReference type="Pfam" id="PF02311">
    <property type="entry name" value="AraC_binding"/>
    <property type="match status" value="1"/>
</dbReference>
<feature type="domain" description="HTH araC/xylS-type" evidence="4">
    <location>
        <begin position="173"/>
        <end position="270"/>
    </location>
</feature>
<evidence type="ECO:0000313" key="5">
    <source>
        <dbReference type="EMBL" id="GAD77421.1"/>
    </source>
</evidence>
<dbReference type="EMBL" id="BATL01000075">
    <property type="protein sequence ID" value="GAD77421.1"/>
    <property type="molecule type" value="Genomic_DNA"/>
</dbReference>
<reference evidence="5 6" key="1">
    <citation type="submission" date="2013-09" db="EMBL/GenBank/DDBJ databases">
        <title>Whole genome shotgun sequence of Vibrio azureus NBRC 104587.</title>
        <authorList>
            <person name="Isaki S."/>
            <person name="Hosoyama A."/>
            <person name="Numata M."/>
            <person name="Hashimoto M."/>
            <person name="Hosoyama Y."/>
            <person name="Tsuchikane K."/>
            <person name="Noguchi M."/>
            <person name="Hirakata S."/>
            <person name="Ichikawa N."/>
            <person name="Ohji S."/>
            <person name="Yamazoe A."/>
            <person name="Fujita N."/>
        </authorList>
    </citation>
    <scope>NUCLEOTIDE SEQUENCE [LARGE SCALE GENOMIC DNA]</scope>
    <source>
        <strain evidence="5 6">NBRC 104587</strain>
    </source>
</reference>
<dbReference type="GO" id="GO:0003700">
    <property type="term" value="F:DNA-binding transcription factor activity"/>
    <property type="evidence" value="ECO:0007669"/>
    <property type="project" value="InterPro"/>
</dbReference>
<keyword evidence="2" id="KW-0238">DNA-binding</keyword>
<dbReference type="InterPro" id="IPR050204">
    <property type="entry name" value="AraC_XylS_family_regulators"/>
</dbReference>
<evidence type="ECO:0000256" key="2">
    <source>
        <dbReference type="ARBA" id="ARBA00023125"/>
    </source>
</evidence>
<evidence type="ECO:0000256" key="1">
    <source>
        <dbReference type="ARBA" id="ARBA00023015"/>
    </source>
</evidence>
<dbReference type="SUPFAM" id="SSF51215">
    <property type="entry name" value="Regulatory protein AraC"/>
    <property type="match status" value="1"/>
</dbReference>
<dbReference type="InterPro" id="IPR014710">
    <property type="entry name" value="RmlC-like_jellyroll"/>
</dbReference>
<keyword evidence="6" id="KW-1185">Reference proteome</keyword>
<dbReference type="PROSITE" id="PS01124">
    <property type="entry name" value="HTH_ARAC_FAMILY_2"/>
    <property type="match status" value="1"/>
</dbReference>
<dbReference type="InterPro" id="IPR018060">
    <property type="entry name" value="HTH_AraC"/>
</dbReference>
<dbReference type="PANTHER" id="PTHR46796">
    <property type="entry name" value="HTH-TYPE TRANSCRIPTIONAL ACTIVATOR RHAS-RELATED"/>
    <property type="match status" value="1"/>
</dbReference>
<dbReference type="GO" id="GO:0043565">
    <property type="term" value="F:sequence-specific DNA binding"/>
    <property type="evidence" value="ECO:0007669"/>
    <property type="project" value="InterPro"/>
</dbReference>
<dbReference type="STRING" id="1219077.VAZ01S_075_00150"/>
<evidence type="ECO:0000256" key="3">
    <source>
        <dbReference type="ARBA" id="ARBA00023163"/>
    </source>
</evidence>
<sequence length="275" mass="32029">MSTLKYSDFKINPIFPEIITSKVESLEQKCTPHLHLDYDITFVTSGILKLQLGDSTRFYHEGQFCLLNPATVHHGEGVGDKPLSIKNIKVSPAQMLQVMKLNNPENTQYPAFDSSPIFDRSLNQIFQHFFDLLRADTCQYQAISDEGWRFLQTLVNYASFPSSKSSDVSLDLPFEIRIMKDKIREKLKIPELAQKMNLSEHYFIKKFKRLYGITPYHFFMQLKLETAFRELLKQQEIQKVAYDFGYSDQAHFTRLIKKHYGYNPRAIGNLLKSHS</sequence>
<evidence type="ECO:0000259" key="4">
    <source>
        <dbReference type="PROSITE" id="PS01124"/>
    </source>
</evidence>
<dbReference type="Proteomes" id="UP000016567">
    <property type="component" value="Unassembled WGS sequence"/>
</dbReference>
<dbReference type="SUPFAM" id="SSF46689">
    <property type="entry name" value="Homeodomain-like"/>
    <property type="match status" value="2"/>
</dbReference>
<dbReference type="InterPro" id="IPR009057">
    <property type="entry name" value="Homeodomain-like_sf"/>
</dbReference>
<dbReference type="Gene3D" id="1.10.10.60">
    <property type="entry name" value="Homeodomain-like"/>
    <property type="match status" value="1"/>
</dbReference>
<organism evidence="5 6">
    <name type="scientific">Vibrio azureus NBRC 104587</name>
    <dbReference type="NCBI Taxonomy" id="1219077"/>
    <lineage>
        <taxon>Bacteria</taxon>
        <taxon>Pseudomonadati</taxon>
        <taxon>Pseudomonadota</taxon>
        <taxon>Gammaproteobacteria</taxon>
        <taxon>Vibrionales</taxon>
        <taxon>Vibrionaceae</taxon>
        <taxon>Vibrio</taxon>
    </lineage>
</organism>
<dbReference type="eggNOG" id="COG2207">
    <property type="taxonomic scope" value="Bacteria"/>
</dbReference>
<protein>
    <recommendedName>
        <fullName evidence="4">HTH araC/xylS-type domain-containing protein</fullName>
    </recommendedName>
</protein>
<dbReference type="RefSeq" id="WP_021711160.1">
    <property type="nucleotide sequence ID" value="NZ_BAOB01000371.1"/>
</dbReference>
<name>U3ABX2_9VIBR</name>
<evidence type="ECO:0000313" key="6">
    <source>
        <dbReference type="Proteomes" id="UP000016567"/>
    </source>
</evidence>